<accession>X1PDK6</accession>
<dbReference type="SUPFAM" id="SSF56821">
    <property type="entry name" value="Prismane protein-like"/>
    <property type="match status" value="1"/>
</dbReference>
<dbReference type="GO" id="GO:0016491">
    <property type="term" value="F:oxidoreductase activity"/>
    <property type="evidence" value="ECO:0007669"/>
    <property type="project" value="InterPro"/>
</dbReference>
<dbReference type="InterPro" id="IPR011254">
    <property type="entry name" value="Prismane-like_sf"/>
</dbReference>
<evidence type="ECO:0000313" key="2">
    <source>
        <dbReference type="EMBL" id="GAI53933.1"/>
    </source>
</evidence>
<gene>
    <name evidence="2" type="ORF">S06H3_64511</name>
</gene>
<dbReference type="EMBL" id="BARV01043112">
    <property type="protein sequence ID" value="GAI53933.1"/>
    <property type="molecule type" value="Genomic_DNA"/>
</dbReference>
<reference evidence="2" key="1">
    <citation type="journal article" date="2014" name="Front. Microbiol.">
        <title>High frequency of phylogenetically diverse reductive dehalogenase-homologous genes in deep subseafloor sedimentary metagenomes.</title>
        <authorList>
            <person name="Kawai M."/>
            <person name="Futagami T."/>
            <person name="Toyoda A."/>
            <person name="Takaki Y."/>
            <person name="Nishi S."/>
            <person name="Hori S."/>
            <person name="Arai W."/>
            <person name="Tsubouchi T."/>
            <person name="Morono Y."/>
            <person name="Uchiyama I."/>
            <person name="Ito T."/>
            <person name="Fujiyama A."/>
            <person name="Inagaki F."/>
            <person name="Takami H."/>
        </authorList>
    </citation>
    <scope>NUCLEOTIDE SEQUENCE</scope>
    <source>
        <strain evidence="2">Expedition CK06-06</strain>
    </source>
</reference>
<dbReference type="Gene3D" id="1.10.8.190">
    <property type="entry name" value="Carbon monoxide dehydrogenase alpha subunit. Chain M, domain 1"/>
    <property type="match status" value="1"/>
</dbReference>
<dbReference type="InterPro" id="IPR041350">
    <property type="entry name" value="CODH_A_N"/>
</dbReference>
<comment type="caution">
    <text evidence="2">The sequence shown here is derived from an EMBL/GenBank/DDBJ whole genome shotgun (WGS) entry which is preliminary data.</text>
</comment>
<feature type="non-terminal residue" evidence="2">
    <location>
        <position position="107"/>
    </location>
</feature>
<proteinExistence type="predicted"/>
<organism evidence="2">
    <name type="scientific">marine sediment metagenome</name>
    <dbReference type="NCBI Taxonomy" id="412755"/>
    <lineage>
        <taxon>unclassified sequences</taxon>
        <taxon>metagenomes</taxon>
        <taxon>ecological metagenomes</taxon>
    </lineage>
</organism>
<sequence length="107" mass="11758">MSRIIMTAGINGAHEIAKQAEEMLAKAIEQKGRDCKVEFPNTGYYMPVIYSMIGLAVETLGDFEKVMAEQIKPLLPEPVAKDLWLPYLGPALDAGMATLFAEEIIEA</sequence>
<evidence type="ECO:0000259" key="1">
    <source>
        <dbReference type="Pfam" id="PF18537"/>
    </source>
</evidence>
<feature type="domain" description="Carbon monoxide dehydrogenase subunit alpha ,N-terminal" evidence="1">
    <location>
        <begin position="21"/>
        <end position="107"/>
    </location>
</feature>
<dbReference type="Pfam" id="PF18537">
    <property type="entry name" value="CODH_A_N"/>
    <property type="match status" value="1"/>
</dbReference>
<dbReference type="AlphaFoldDB" id="X1PDK6"/>
<name>X1PDK6_9ZZZZ</name>
<protein>
    <recommendedName>
        <fullName evidence="1">Carbon monoxide dehydrogenase subunit alpha,N-terminal domain-containing protein</fullName>
    </recommendedName>
</protein>